<feature type="compositionally biased region" description="Gly residues" evidence="1">
    <location>
        <begin position="686"/>
        <end position="698"/>
    </location>
</feature>
<reference evidence="4" key="2">
    <citation type="submission" date="2015-01" db="EMBL/GenBank/DDBJ databases">
        <title>Evolutionary Origins and Diversification of the Mycorrhizal Mutualists.</title>
        <authorList>
            <consortium name="DOE Joint Genome Institute"/>
            <consortium name="Mycorrhizal Genomics Consortium"/>
            <person name="Kohler A."/>
            <person name="Kuo A."/>
            <person name="Nagy L.G."/>
            <person name="Floudas D."/>
            <person name="Copeland A."/>
            <person name="Barry K.W."/>
            <person name="Cichocki N."/>
            <person name="Veneault-Fourrey C."/>
            <person name="LaButti K."/>
            <person name="Lindquist E.A."/>
            <person name="Lipzen A."/>
            <person name="Lundell T."/>
            <person name="Morin E."/>
            <person name="Murat C."/>
            <person name="Riley R."/>
            <person name="Ohm R."/>
            <person name="Sun H."/>
            <person name="Tunlid A."/>
            <person name="Henrissat B."/>
            <person name="Grigoriev I.V."/>
            <person name="Hibbett D.S."/>
            <person name="Martin F."/>
        </authorList>
    </citation>
    <scope>NUCLEOTIDE SEQUENCE [LARGE SCALE GENOMIC DNA]</scope>
    <source>
        <strain evidence="4">MUT 4182</strain>
    </source>
</reference>
<dbReference type="GO" id="GO:0005737">
    <property type="term" value="C:cytoplasm"/>
    <property type="evidence" value="ECO:0007669"/>
    <property type="project" value="TreeGrafter"/>
</dbReference>
<feature type="compositionally biased region" description="Basic and acidic residues" evidence="1">
    <location>
        <begin position="1"/>
        <end position="23"/>
    </location>
</feature>
<dbReference type="InterPro" id="IPR058055">
    <property type="entry name" value="PA-PLA1"/>
</dbReference>
<dbReference type="OrthoDB" id="69269at2759"/>
<sequence>MATAIEKLEVNDANDHRDNDSHQPPKHHVRWFHGGPPMLLASAPITLGATPIWQPFTREESDACEEAWQTLSEDEKVIALSPVDETTDEYHDDAKVGIPVARDKLFEVDVVSMKLYPVFWKTTVKIPVIRGQWMYDESRPVESPLAERLEKAYLSVQPWKSSYEVELQTALEIGTQGLEKLKTPLVLASAEPNSTGKQDTFVIFEDVAVARVITGPIRKSLVSTLLTLTSRGKPQPAHPSQLGGTVYYRGSDEAEARIKAAKGSRPQTPTGPIRSRSPSLTPASRSRKSLADEFEDQRDAKRARVASPPPNLPEDIIAGGSASNSGRATPLGREIGEGRILPPAPKGILQPVAAAFKDVQPTNNNDAVPSIPEAISDIKAVDEMKSVTDLILVVHGIGQGLTATYEAFDFVYATNMFRDVARTQAQTPAISSIMRHRRVQFLPVQWRASLKLDLGEELAKQKEGLDNHFNLEDITLQNTIPFVRDLINKVLLDIPLFMRQVPPPREDDRICVYLGEPNVSLVHIVAHSLGSALVAQILSNQPTIQVPLSQLSAEAKETKTQFIFNTSNLFLIGSPLGVFVHLNQAQLIARQGRERTKHSPSDEALGRVGIFGCMAVDAVYNIFNPADPVVYLLNPCVDAERAKVLPATAIPNVIEGYLSSFSGLMSKMFNNIAMSNPIPTFFSSGGPSGGGPSGGGTGSSTPRNIGMDSKDDAESGGDVIMELADEGPPESLKGTLAERRFLALNPHGTLDYYLPSGTGNISEYVDMITAHSAYWSDESLAAFVLAETFATSADYLRTDVGVANTFHRKT</sequence>
<dbReference type="STRING" id="1051891.A0A0C3QKQ0"/>
<feature type="domain" description="DDHD" evidence="2">
    <location>
        <begin position="562"/>
        <end position="790"/>
    </location>
</feature>
<dbReference type="SMART" id="SM01127">
    <property type="entry name" value="DDHD"/>
    <property type="match status" value="1"/>
</dbReference>
<feature type="region of interest" description="Disordered" evidence="1">
    <location>
        <begin position="683"/>
        <end position="713"/>
    </location>
</feature>
<dbReference type="InterPro" id="IPR004177">
    <property type="entry name" value="DDHD_dom"/>
</dbReference>
<feature type="compositionally biased region" description="Polar residues" evidence="1">
    <location>
        <begin position="265"/>
        <end position="284"/>
    </location>
</feature>
<feature type="region of interest" description="Disordered" evidence="1">
    <location>
        <begin position="258"/>
        <end position="343"/>
    </location>
</feature>
<dbReference type="PROSITE" id="PS51043">
    <property type="entry name" value="DDHD"/>
    <property type="match status" value="1"/>
</dbReference>
<keyword evidence="4" id="KW-1185">Reference proteome</keyword>
<dbReference type="Pfam" id="PF23463">
    <property type="entry name" value="WWE_2"/>
    <property type="match status" value="1"/>
</dbReference>
<protein>
    <recommendedName>
        <fullName evidence="2">DDHD domain-containing protein</fullName>
    </recommendedName>
</protein>
<evidence type="ECO:0000313" key="3">
    <source>
        <dbReference type="EMBL" id="KIO27024.1"/>
    </source>
</evidence>
<dbReference type="Pfam" id="PF02862">
    <property type="entry name" value="DDHD"/>
    <property type="match status" value="1"/>
</dbReference>
<name>A0A0C3QKQ0_9AGAM</name>
<gene>
    <name evidence="3" type="ORF">M407DRAFT_23715</name>
</gene>
<dbReference type="InterPro" id="IPR057826">
    <property type="entry name" value="WWE_C20G8.02"/>
</dbReference>
<evidence type="ECO:0000259" key="2">
    <source>
        <dbReference type="PROSITE" id="PS51043"/>
    </source>
</evidence>
<dbReference type="PANTHER" id="PTHR23509">
    <property type="entry name" value="PA-PL1 PHOSPHOLIPASE FAMILY"/>
    <property type="match status" value="1"/>
</dbReference>
<organism evidence="3 4">
    <name type="scientific">Tulasnella calospora MUT 4182</name>
    <dbReference type="NCBI Taxonomy" id="1051891"/>
    <lineage>
        <taxon>Eukaryota</taxon>
        <taxon>Fungi</taxon>
        <taxon>Dikarya</taxon>
        <taxon>Basidiomycota</taxon>
        <taxon>Agaricomycotina</taxon>
        <taxon>Agaricomycetes</taxon>
        <taxon>Cantharellales</taxon>
        <taxon>Tulasnellaceae</taxon>
        <taxon>Tulasnella</taxon>
    </lineage>
</organism>
<dbReference type="AlphaFoldDB" id="A0A0C3QKQ0"/>
<evidence type="ECO:0000256" key="1">
    <source>
        <dbReference type="SAM" id="MobiDB-lite"/>
    </source>
</evidence>
<proteinExistence type="predicted"/>
<evidence type="ECO:0000313" key="4">
    <source>
        <dbReference type="Proteomes" id="UP000054248"/>
    </source>
</evidence>
<dbReference type="PANTHER" id="PTHR23509:SF6">
    <property type="entry name" value="PHOSPHOLIPASE C1020.13C-RELATED"/>
    <property type="match status" value="1"/>
</dbReference>
<dbReference type="EMBL" id="KN823015">
    <property type="protein sequence ID" value="KIO27024.1"/>
    <property type="molecule type" value="Genomic_DNA"/>
</dbReference>
<reference evidence="3 4" key="1">
    <citation type="submission" date="2014-04" db="EMBL/GenBank/DDBJ databases">
        <authorList>
            <consortium name="DOE Joint Genome Institute"/>
            <person name="Kuo A."/>
            <person name="Girlanda M."/>
            <person name="Perotto S."/>
            <person name="Kohler A."/>
            <person name="Nagy L.G."/>
            <person name="Floudas D."/>
            <person name="Copeland A."/>
            <person name="Barry K.W."/>
            <person name="Cichocki N."/>
            <person name="Veneault-Fourrey C."/>
            <person name="LaButti K."/>
            <person name="Lindquist E.A."/>
            <person name="Lipzen A."/>
            <person name="Lundell T."/>
            <person name="Morin E."/>
            <person name="Murat C."/>
            <person name="Sun H."/>
            <person name="Tunlid A."/>
            <person name="Henrissat B."/>
            <person name="Grigoriev I.V."/>
            <person name="Hibbett D.S."/>
            <person name="Martin F."/>
            <person name="Nordberg H.P."/>
            <person name="Cantor M.N."/>
            <person name="Hua S.X."/>
        </authorList>
    </citation>
    <scope>NUCLEOTIDE SEQUENCE [LARGE SCALE GENOMIC DNA]</scope>
    <source>
        <strain evidence="3 4">MUT 4182</strain>
    </source>
</reference>
<feature type="region of interest" description="Disordered" evidence="1">
    <location>
        <begin position="1"/>
        <end position="26"/>
    </location>
</feature>
<dbReference type="Proteomes" id="UP000054248">
    <property type="component" value="Unassembled WGS sequence"/>
</dbReference>
<dbReference type="HOGENOM" id="CLU_002680_1_0_1"/>
<accession>A0A0C3QKQ0</accession>
<dbReference type="GO" id="GO:0046872">
    <property type="term" value="F:metal ion binding"/>
    <property type="evidence" value="ECO:0007669"/>
    <property type="project" value="InterPro"/>
</dbReference>
<dbReference type="GO" id="GO:0004620">
    <property type="term" value="F:phospholipase activity"/>
    <property type="evidence" value="ECO:0007669"/>
    <property type="project" value="TreeGrafter"/>
</dbReference>